<evidence type="ECO:0000256" key="1">
    <source>
        <dbReference type="ARBA" id="ARBA00004167"/>
    </source>
</evidence>
<evidence type="ECO:0000256" key="4">
    <source>
        <dbReference type="ARBA" id="ARBA00022989"/>
    </source>
</evidence>
<evidence type="ECO:0000259" key="8">
    <source>
        <dbReference type="PROSITE" id="PS51212"/>
    </source>
</evidence>
<feature type="domain" description="WSC" evidence="8">
    <location>
        <begin position="35"/>
        <end position="127"/>
    </location>
</feature>
<keyword evidence="2" id="KW-0812">Transmembrane</keyword>
<dbReference type="SUPFAM" id="SSF49785">
    <property type="entry name" value="Galactose-binding domain-like"/>
    <property type="match status" value="1"/>
</dbReference>
<feature type="signal peptide" evidence="7">
    <location>
        <begin position="1"/>
        <end position="23"/>
    </location>
</feature>
<keyword evidence="10" id="KW-1185">Reference proteome</keyword>
<dbReference type="Pfam" id="PF01822">
    <property type="entry name" value="WSC"/>
    <property type="match status" value="4"/>
</dbReference>
<dbReference type="PANTHER" id="PTHR24269">
    <property type="entry name" value="KREMEN PROTEIN"/>
    <property type="match status" value="1"/>
</dbReference>
<feature type="domain" description="WSC" evidence="8">
    <location>
        <begin position="140"/>
        <end position="228"/>
    </location>
</feature>
<sequence length="615" mass="64873">MALARGHGLLAISVLTFIASVHSLPNSLGRRQAEVYTSKGCYVDNSDGHRALSAANYADNGMTVASCAAFCSRYKYFGLEFARECYCDNTISSAATIADNSECSFPCAGDATATCGAGDRLSVYENTAPASGPAPAELDGISYAGCFHEAPGRALPFRGTSAPDMTAAKCAEHCTGYAYFGTEYGSECYCGNEVPTVAAPESQCSMTCSGESSQLCGAGGRLNVYGPVPVASTPVEPVGNYVYQGCYTDSPQRVLSGSALHDDHMTLEMCAAACSSYAWFGVEYSKECYCGTDLSSSSVEKPQNDCNMPCGGNSGQMCGAANRLGVFHNPSLGGNPGGSPSQVGEFTYKSCWADSVYDRSLNGASYATDDMTLGSCAAFCTDFAFFGVEYSRECYCGNTVLGAAADEKDCSMLCAGDSSTYCGGPGRLNLYEKEPETGPDPPSDTCPGTPEASSAVLVNGAFECGFETEPWVISTAIGGGAGAQIEPSSGSSALEVFVDYLMFDREDGNIYIYQTLNTVPGQIYRLSVAVMKQKWATDSDGRGLEWSVDVNGEYFAYGGYEEGEFPWTTFTVTFTALGSDMVQIRISGDPRASVLFWFDNFVITKAVAPPPPQPA</sequence>
<accession>A0AAN6YZ71</accession>
<dbReference type="GeneID" id="87830726"/>
<organism evidence="9 10">
    <name type="scientific">Parathielavia appendiculata</name>
    <dbReference type="NCBI Taxonomy" id="2587402"/>
    <lineage>
        <taxon>Eukaryota</taxon>
        <taxon>Fungi</taxon>
        <taxon>Dikarya</taxon>
        <taxon>Ascomycota</taxon>
        <taxon>Pezizomycotina</taxon>
        <taxon>Sordariomycetes</taxon>
        <taxon>Sordariomycetidae</taxon>
        <taxon>Sordariales</taxon>
        <taxon>Chaetomiaceae</taxon>
        <taxon>Parathielavia</taxon>
    </lineage>
</organism>
<reference evidence="9" key="2">
    <citation type="submission" date="2023-05" db="EMBL/GenBank/DDBJ databases">
        <authorList>
            <consortium name="Lawrence Berkeley National Laboratory"/>
            <person name="Steindorff A."/>
            <person name="Hensen N."/>
            <person name="Bonometti L."/>
            <person name="Westerberg I."/>
            <person name="Brannstrom I.O."/>
            <person name="Guillou S."/>
            <person name="Cros-Aarteil S."/>
            <person name="Calhoun S."/>
            <person name="Haridas S."/>
            <person name="Kuo A."/>
            <person name="Mondo S."/>
            <person name="Pangilinan J."/>
            <person name="Riley R."/>
            <person name="Labutti K."/>
            <person name="Andreopoulos B."/>
            <person name="Lipzen A."/>
            <person name="Chen C."/>
            <person name="Yanf M."/>
            <person name="Daum C."/>
            <person name="Ng V."/>
            <person name="Clum A."/>
            <person name="Ohm R."/>
            <person name="Martin F."/>
            <person name="Silar P."/>
            <person name="Natvig D."/>
            <person name="Lalanne C."/>
            <person name="Gautier V."/>
            <person name="Ament-Velasquez S.L."/>
            <person name="Kruys A."/>
            <person name="Hutchinson M.I."/>
            <person name="Powell A.J."/>
            <person name="Barry K."/>
            <person name="Miller A.N."/>
            <person name="Grigoriev I.V."/>
            <person name="Debuchy R."/>
            <person name="Gladieux P."/>
            <person name="Thoren M.H."/>
            <person name="Johannesson H."/>
        </authorList>
    </citation>
    <scope>NUCLEOTIDE SEQUENCE</scope>
    <source>
        <strain evidence="9">CBS 731.68</strain>
    </source>
</reference>
<gene>
    <name evidence="9" type="ORF">N657DRAFT_650503</name>
</gene>
<dbReference type="RefSeq" id="XP_062642865.1">
    <property type="nucleotide sequence ID" value="XM_062793957.1"/>
</dbReference>
<evidence type="ECO:0000256" key="2">
    <source>
        <dbReference type="ARBA" id="ARBA00022692"/>
    </source>
</evidence>
<dbReference type="GO" id="GO:0005886">
    <property type="term" value="C:plasma membrane"/>
    <property type="evidence" value="ECO:0007669"/>
    <property type="project" value="TreeGrafter"/>
</dbReference>
<dbReference type="EMBL" id="MU853253">
    <property type="protein sequence ID" value="KAK4119092.1"/>
    <property type="molecule type" value="Genomic_DNA"/>
</dbReference>
<feature type="domain" description="WSC" evidence="8">
    <location>
        <begin position="240"/>
        <end position="330"/>
    </location>
</feature>
<dbReference type="SMART" id="SM00321">
    <property type="entry name" value="WSC"/>
    <property type="match status" value="4"/>
</dbReference>
<evidence type="ECO:0000256" key="5">
    <source>
        <dbReference type="ARBA" id="ARBA00023136"/>
    </source>
</evidence>
<dbReference type="AlphaFoldDB" id="A0AAN6YZ71"/>
<evidence type="ECO:0000313" key="10">
    <source>
        <dbReference type="Proteomes" id="UP001302602"/>
    </source>
</evidence>
<dbReference type="InterPro" id="IPR008979">
    <property type="entry name" value="Galactose-bd-like_sf"/>
</dbReference>
<dbReference type="Proteomes" id="UP001302602">
    <property type="component" value="Unassembled WGS sequence"/>
</dbReference>
<dbReference type="PROSITE" id="PS51212">
    <property type="entry name" value="WSC"/>
    <property type="match status" value="4"/>
</dbReference>
<dbReference type="Gene3D" id="2.60.120.260">
    <property type="entry name" value="Galactose-binding domain-like"/>
    <property type="match status" value="1"/>
</dbReference>
<keyword evidence="3 7" id="KW-0732">Signal</keyword>
<comment type="caution">
    <text evidence="9">The sequence shown here is derived from an EMBL/GenBank/DDBJ whole genome shotgun (WGS) entry which is preliminary data.</text>
</comment>
<protein>
    <submittedName>
        <fullName evidence="9">WSC-domain-containing protein</fullName>
    </submittedName>
</protein>
<dbReference type="InterPro" id="IPR051836">
    <property type="entry name" value="Kremen_rcpt"/>
</dbReference>
<keyword evidence="4" id="KW-1133">Transmembrane helix</keyword>
<keyword evidence="6" id="KW-0325">Glycoprotein</keyword>
<keyword evidence="5" id="KW-0472">Membrane</keyword>
<feature type="domain" description="WSC" evidence="8">
    <location>
        <begin position="345"/>
        <end position="434"/>
    </location>
</feature>
<reference evidence="9" key="1">
    <citation type="journal article" date="2023" name="Mol. Phylogenet. Evol.">
        <title>Genome-scale phylogeny and comparative genomics of the fungal order Sordariales.</title>
        <authorList>
            <person name="Hensen N."/>
            <person name="Bonometti L."/>
            <person name="Westerberg I."/>
            <person name="Brannstrom I.O."/>
            <person name="Guillou S."/>
            <person name="Cros-Aarteil S."/>
            <person name="Calhoun S."/>
            <person name="Haridas S."/>
            <person name="Kuo A."/>
            <person name="Mondo S."/>
            <person name="Pangilinan J."/>
            <person name="Riley R."/>
            <person name="LaButti K."/>
            <person name="Andreopoulos B."/>
            <person name="Lipzen A."/>
            <person name="Chen C."/>
            <person name="Yan M."/>
            <person name="Daum C."/>
            <person name="Ng V."/>
            <person name="Clum A."/>
            <person name="Steindorff A."/>
            <person name="Ohm R.A."/>
            <person name="Martin F."/>
            <person name="Silar P."/>
            <person name="Natvig D.O."/>
            <person name="Lalanne C."/>
            <person name="Gautier V."/>
            <person name="Ament-Velasquez S.L."/>
            <person name="Kruys A."/>
            <person name="Hutchinson M.I."/>
            <person name="Powell A.J."/>
            <person name="Barry K."/>
            <person name="Miller A.N."/>
            <person name="Grigoriev I.V."/>
            <person name="Debuchy R."/>
            <person name="Gladieux P."/>
            <person name="Hiltunen Thoren M."/>
            <person name="Johannesson H."/>
        </authorList>
    </citation>
    <scope>NUCLEOTIDE SEQUENCE</scope>
    <source>
        <strain evidence="9">CBS 731.68</strain>
    </source>
</reference>
<proteinExistence type="predicted"/>
<dbReference type="InterPro" id="IPR002889">
    <property type="entry name" value="WSC_carb-bd"/>
</dbReference>
<evidence type="ECO:0000256" key="6">
    <source>
        <dbReference type="ARBA" id="ARBA00023180"/>
    </source>
</evidence>
<dbReference type="PANTHER" id="PTHR24269:SF16">
    <property type="entry name" value="PROTEIN SLG1"/>
    <property type="match status" value="1"/>
</dbReference>
<name>A0AAN6YZ71_9PEZI</name>
<feature type="chain" id="PRO_5042849686" evidence="7">
    <location>
        <begin position="24"/>
        <end position="615"/>
    </location>
</feature>
<evidence type="ECO:0000256" key="7">
    <source>
        <dbReference type="SAM" id="SignalP"/>
    </source>
</evidence>
<evidence type="ECO:0000313" key="9">
    <source>
        <dbReference type="EMBL" id="KAK4119092.1"/>
    </source>
</evidence>
<comment type="subcellular location">
    <subcellularLocation>
        <location evidence="1">Membrane</location>
        <topology evidence="1">Single-pass membrane protein</topology>
    </subcellularLocation>
</comment>
<evidence type="ECO:0000256" key="3">
    <source>
        <dbReference type="ARBA" id="ARBA00022729"/>
    </source>
</evidence>